<evidence type="ECO:0000313" key="8">
    <source>
        <dbReference type="Proteomes" id="UP000887116"/>
    </source>
</evidence>
<evidence type="ECO:0000313" key="7">
    <source>
        <dbReference type="EMBL" id="GFQ73462.1"/>
    </source>
</evidence>
<gene>
    <name evidence="7" type="primary">NCL1_37258</name>
    <name evidence="7" type="ORF">TNCT_583461</name>
</gene>
<comment type="caution">
    <text evidence="7">The sequence shown here is derived from an EMBL/GenBank/DDBJ whole genome shotgun (WGS) entry which is preliminary data.</text>
</comment>
<keyword evidence="8" id="KW-1185">Reference proteome</keyword>
<dbReference type="Proteomes" id="UP000887116">
    <property type="component" value="Unassembled WGS sequence"/>
</dbReference>
<keyword evidence="2" id="KW-1015">Disulfide bond</keyword>
<dbReference type="InterPro" id="IPR013098">
    <property type="entry name" value="Ig_I-set"/>
</dbReference>
<dbReference type="SMART" id="SM00409">
    <property type="entry name" value="IG"/>
    <property type="match status" value="3"/>
</dbReference>
<protein>
    <submittedName>
        <fullName evidence="7">Basigin</fullName>
    </submittedName>
</protein>
<dbReference type="AlphaFoldDB" id="A0A8X6F8Q8"/>
<keyword evidence="1" id="KW-0677">Repeat</keyword>
<dbReference type="Gene3D" id="2.60.40.10">
    <property type="entry name" value="Immunoglobulins"/>
    <property type="match status" value="3"/>
</dbReference>
<dbReference type="PROSITE" id="PS50835">
    <property type="entry name" value="IG_LIKE"/>
    <property type="match status" value="2"/>
</dbReference>
<dbReference type="CDD" id="cd00096">
    <property type="entry name" value="Ig"/>
    <property type="match status" value="1"/>
</dbReference>
<evidence type="ECO:0000256" key="3">
    <source>
        <dbReference type="ARBA" id="ARBA00023319"/>
    </source>
</evidence>
<feature type="domain" description="Ig-like" evidence="6">
    <location>
        <begin position="218"/>
        <end position="307"/>
    </location>
</feature>
<dbReference type="InterPro" id="IPR036179">
    <property type="entry name" value="Ig-like_dom_sf"/>
</dbReference>
<evidence type="ECO:0000256" key="4">
    <source>
        <dbReference type="SAM" id="MobiDB-lite"/>
    </source>
</evidence>
<dbReference type="PANTHER" id="PTHR13817:SF166">
    <property type="entry name" value="NEURONAL IGCAM-RELATED"/>
    <property type="match status" value="1"/>
</dbReference>
<dbReference type="InterPro" id="IPR007110">
    <property type="entry name" value="Ig-like_dom"/>
</dbReference>
<dbReference type="OrthoDB" id="5970915at2759"/>
<dbReference type="Pfam" id="PF13927">
    <property type="entry name" value="Ig_3"/>
    <property type="match status" value="1"/>
</dbReference>
<dbReference type="SUPFAM" id="SSF48726">
    <property type="entry name" value="Immunoglobulin"/>
    <property type="match status" value="3"/>
</dbReference>
<evidence type="ECO:0000256" key="1">
    <source>
        <dbReference type="ARBA" id="ARBA00022737"/>
    </source>
</evidence>
<keyword evidence="5" id="KW-1133">Transmembrane helix</keyword>
<dbReference type="FunFam" id="2.60.40.10:FF:000032">
    <property type="entry name" value="palladin isoform X1"/>
    <property type="match status" value="1"/>
</dbReference>
<organism evidence="7 8">
    <name type="scientific">Trichonephila clavata</name>
    <name type="common">Joro spider</name>
    <name type="synonym">Nephila clavata</name>
    <dbReference type="NCBI Taxonomy" id="2740835"/>
    <lineage>
        <taxon>Eukaryota</taxon>
        <taxon>Metazoa</taxon>
        <taxon>Ecdysozoa</taxon>
        <taxon>Arthropoda</taxon>
        <taxon>Chelicerata</taxon>
        <taxon>Arachnida</taxon>
        <taxon>Araneae</taxon>
        <taxon>Araneomorphae</taxon>
        <taxon>Entelegynae</taxon>
        <taxon>Araneoidea</taxon>
        <taxon>Nephilidae</taxon>
        <taxon>Trichonephila</taxon>
    </lineage>
</organism>
<dbReference type="InterPro" id="IPR050964">
    <property type="entry name" value="Striated_Muscle_Regulatory"/>
</dbReference>
<feature type="region of interest" description="Disordered" evidence="4">
    <location>
        <begin position="348"/>
        <end position="375"/>
    </location>
</feature>
<feature type="transmembrane region" description="Helical" evidence="5">
    <location>
        <begin position="318"/>
        <end position="339"/>
    </location>
</feature>
<feature type="compositionally biased region" description="Basic and acidic residues" evidence="4">
    <location>
        <begin position="357"/>
        <end position="375"/>
    </location>
</feature>
<dbReference type="InterPro" id="IPR013783">
    <property type="entry name" value="Ig-like_fold"/>
</dbReference>
<name>A0A8X6F8Q8_TRICU</name>
<dbReference type="Pfam" id="PF07679">
    <property type="entry name" value="I-set"/>
    <property type="match status" value="1"/>
</dbReference>
<dbReference type="EMBL" id="BMAO01011414">
    <property type="protein sequence ID" value="GFQ73462.1"/>
    <property type="molecule type" value="Genomic_DNA"/>
</dbReference>
<dbReference type="PANTHER" id="PTHR13817">
    <property type="entry name" value="TITIN"/>
    <property type="match status" value="1"/>
</dbReference>
<keyword evidence="3" id="KW-0393">Immunoglobulin domain</keyword>
<dbReference type="InterPro" id="IPR003599">
    <property type="entry name" value="Ig_sub"/>
</dbReference>
<keyword evidence="5" id="KW-0812">Transmembrane</keyword>
<keyword evidence="5" id="KW-0472">Membrane</keyword>
<accession>A0A8X6F8Q8</accession>
<evidence type="ECO:0000256" key="2">
    <source>
        <dbReference type="ARBA" id="ARBA00023157"/>
    </source>
</evidence>
<dbReference type="InterPro" id="IPR003598">
    <property type="entry name" value="Ig_sub2"/>
</dbReference>
<feature type="domain" description="Ig-like" evidence="6">
    <location>
        <begin position="142"/>
        <end position="209"/>
    </location>
</feature>
<evidence type="ECO:0000256" key="5">
    <source>
        <dbReference type="SAM" id="Phobius"/>
    </source>
</evidence>
<proteinExistence type="predicted"/>
<evidence type="ECO:0000259" key="6">
    <source>
        <dbReference type="PROSITE" id="PS50835"/>
    </source>
</evidence>
<reference evidence="7" key="1">
    <citation type="submission" date="2020-07" db="EMBL/GenBank/DDBJ databases">
        <title>Multicomponent nature underlies the extraordinary mechanical properties of spider dragline silk.</title>
        <authorList>
            <person name="Kono N."/>
            <person name="Nakamura H."/>
            <person name="Mori M."/>
            <person name="Yoshida Y."/>
            <person name="Ohtoshi R."/>
            <person name="Malay A.D."/>
            <person name="Moran D.A.P."/>
            <person name="Tomita M."/>
            <person name="Numata K."/>
            <person name="Arakawa K."/>
        </authorList>
    </citation>
    <scope>NUCLEOTIDE SEQUENCE</scope>
</reference>
<sequence>MEEILFSKQLVPSIICGLLCFISAVSSIDFSSAKYVQKGGKFILACEVTGLGVHLWYKDGKPIVPNSVNKFHLESDSPSYSHEKSNYFTIMRLLVDDADSIHTGEYKCNSDGLYSQRVVVVTENMIETNEDYPGMGKILIPGEPLVLQCNTSECPHCTVVWFKDGKQILSIPNQLEIHEKNNSLTIEHSSYNDSGVYVCAIDRKQLDVALNATIVVQSKIKLEKFDASSVVVEGSPLEIFCNAKGAPMPFIKWFIGEQEIFDVDERVKILEHDGLKRGKLYIEEANFDDRNHYTCEAYNQLDSVNTTVFIRIKGRLAALWPFLGICAEVAILCSIIFVYERRKSMNQCDEPETDLPSDNKHRDQKRTGQDVRQRK</sequence>
<dbReference type="SMART" id="SM00408">
    <property type="entry name" value="IGc2"/>
    <property type="match status" value="3"/>
</dbReference>